<evidence type="ECO:0008006" key="3">
    <source>
        <dbReference type="Google" id="ProtNLM"/>
    </source>
</evidence>
<name>A0A1U7PYP3_9FLAO</name>
<dbReference type="STRING" id="1121284.SAMN05660493_01799"/>
<keyword evidence="2" id="KW-1185">Reference proteome</keyword>
<gene>
    <name evidence="1" type="ORF">SAMN05660493_01799</name>
</gene>
<dbReference type="Proteomes" id="UP000187261">
    <property type="component" value="Unassembled WGS sequence"/>
</dbReference>
<sequence>MENINSLKEKPLWQLTGKEFLDLIEGSSTKSNTENSENSKFTEKKYVYGISGIQSLLNCSESSAKRLKKSGTIDEAIIQNGRKIIIDVEKALELLKNNNKPGLKKR</sequence>
<dbReference type="EMBL" id="FTPU01000017">
    <property type="protein sequence ID" value="SIT97092.1"/>
    <property type="molecule type" value="Genomic_DNA"/>
</dbReference>
<evidence type="ECO:0000313" key="2">
    <source>
        <dbReference type="Proteomes" id="UP000187261"/>
    </source>
</evidence>
<dbReference type="InterPro" id="IPR024363">
    <property type="entry name" value="DUF3853"/>
</dbReference>
<dbReference type="OrthoDB" id="1151565at2"/>
<dbReference type="AlphaFoldDB" id="A0A1U7PYP3"/>
<reference evidence="2" key="1">
    <citation type="submission" date="2016-10" db="EMBL/GenBank/DDBJ databases">
        <authorList>
            <person name="Varghese N."/>
            <person name="Submissions S."/>
        </authorList>
    </citation>
    <scope>NUCLEOTIDE SEQUENCE [LARGE SCALE GENOMIC DNA]</scope>
    <source>
        <strain evidence="2">DSM 19482</strain>
    </source>
</reference>
<evidence type="ECO:0000313" key="1">
    <source>
        <dbReference type="EMBL" id="SIT97092.1"/>
    </source>
</evidence>
<dbReference type="Pfam" id="PF12964">
    <property type="entry name" value="DUF3853"/>
    <property type="match status" value="1"/>
</dbReference>
<protein>
    <recommendedName>
        <fullName evidence="3">DUF3853 family protein</fullName>
    </recommendedName>
</protein>
<accession>A0A1U7PYP3</accession>
<proteinExistence type="predicted"/>
<dbReference type="RefSeq" id="WP_076783278.1">
    <property type="nucleotide sequence ID" value="NZ_FTPU01000017.1"/>
</dbReference>
<organism evidence="1 2">
    <name type="scientific">Epilithonimonas bovis DSM 19482</name>
    <dbReference type="NCBI Taxonomy" id="1121284"/>
    <lineage>
        <taxon>Bacteria</taxon>
        <taxon>Pseudomonadati</taxon>
        <taxon>Bacteroidota</taxon>
        <taxon>Flavobacteriia</taxon>
        <taxon>Flavobacteriales</taxon>
        <taxon>Weeksellaceae</taxon>
        <taxon>Chryseobacterium group</taxon>
        <taxon>Epilithonimonas</taxon>
    </lineage>
</organism>